<keyword evidence="1" id="KW-0812">Transmembrane</keyword>
<gene>
    <name evidence="2" type="ORF">NCTC7972_02799</name>
</gene>
<comment type="caution">
    <text evidence="2">The sequence shown here is derived from an EMBL/GenBank/DDBJ whole genome shotgun (WGS) entry which is preliminary data.</text>
</comment>
<dbReference type="Proteomes" id="UP000254224">
    <property type="component" value="Unassembled WGS sequence"/>
</dbReference>
<dbReference type="AlphaFoldDB" id="A0A8G2MBH9"/>
<keyword evidence="1" id="KW-1133">Transmembrane helix</keyword>
<name>A0A8G2MBH9_STAAU</name>
<proteinExistence type="predicted"/>
<evidence type="ECO:0000313" key="2">
    <source>
        <dbReference type="EMBL" id="SUK60888.1"/>
    </source>
</evidence>
<keyword evidence="1" id="KW-0472">Membrane</keyword>
<reference evidence="2 3" key="1">
    <citation type="submission" date="2018-06" db="EMBL/GenBank/DDBJ databases">
        <authorList>
            <consortium name="Pathogen Informatics"/>
            <person name="Doyle S."/>
        </authorList>
    </citation>
    <scope>NUCLEOTIDE SEQUENCE [LARGE SCALE GENOMIC DNA]</scope>
    <source>
        <strain evidence="2 3">NCTC7972</strain>
    </source>
</reference>
<accession>A0A8G2MBH9</accession>
<protein>
    <submittedName>
        <fullName evidence="2">Ftsk/spoiiie family protein</fullName>
    </submittedName>
</protein>
<dbReference type="EMBL" id="UHAI01000005">
    <property type="protein sequence ID" value="SUK60888.1"/>
    <property type="molecule type" value="Genomic_DNA"/>
</dbReference>
<feature type="transmembrane region" description="Helical" evidence="1">
    <location>
        <begin position="20"/>
        <end position="41"/>
    </location>
</feature>
<evidence type="ECO:0000313" key="3">
    <source>
        <dbReference type="Proteomes" id="UP000254224"/>
    </source>
</evidence>
<organism evidence="2 3">
    <name type="scientific">Staphylococcus aureus</name>
    <dbReference type="NCBI Taxonomy" id="1280"/>
    <lineage>
        <taxon>Bacteria</taxon>
        <taxon>Bacillati</taxon>
        <taxon>Bacillota</taxon>
        <taxon>Bacilli</taxon>
        <taxon>Bacillales</taxon>
        <taxon>Staphylococcaceae</taxon>
        <taxon>Staphylococcus</taxon>
    </lineage>
</organism>
<sequence length="43" mass="5101">MAMNEIALFKGVRIQPYQKYIDFMFAGVLAFIFFGISYIHFVY</sequence>
<evidence type="ECO:0000256" key="1">
    <source>
        <dbReference type="SAM" id="Phobius"/>
    </source>
</evidence>